<dbReference type="SUPFAM" id="SSF56425">
    <property type="entry name" value="Succinate dehydrogenase/fumarate reductase flavoprotein, catalytic domain"/>
    <property type="match status" value="1"/>
</dbReference>
<evidence type="ECO:0000256" key="8">
    <source>
        <dbReference type="ARBA" id="ARBA00066536"/>
    </source>
</evidence>
<evidence type="ECO:0000313" key="11">
    <source>
        <dbReference type="EMBL" id="MXP23324.1"/>
    </source>
</evidence>
<dbReference type="GO" id="GO:0047571">
    <property type="term" value="F:3-oxosteroid 1-dehydrogenase activity"/>
    <property type="evidence" value="ECO:0007669"/>
    <property type="project" value="UniProtKB-EC"/>
</dbReference>
<dbReference type="AlphaFoldDB" id="A0A6L7GTH3"/>
<name>A0A6L7GTH3_9ACTN</name>
<evidence type="ECO:0000256" key="6">
    <source>
        <dbReference type="ARBA" id="ARBA00051951"/>
    </source>
</evidence>
<keyword evidence="12" id="KW-1185">Reference proteome</keyword>
<sequence>MSVNEEVYDVVVVGSGGGGMIGGYLAASRGLRTLIIEKTDQVGGTTSYSGAGLWFPGSAPVARAGIDESDRQAAREYLRAVVGDDSRAELHDAYLSAGPRLIDELEKNPWFGEFTHMTVPDYFAGLPGATPHGRTVFPAPITVAELGDKADLVRKSIYTERYGHTEDETLVGGRAFIARALAAFLDTGHGDVRVNTALSRLIVEDGRVTGVEARCDGEVVALRAERGVLLAAGGFEHNPELRAKYGAIPSTGDWSDGVDSNVGDALLAGIAVGADTELMDEAWYVPGVVQPDGKPLFNHASRGGIWVNAEGKRFTNETAPYDQAGHAIRDGERDTDVSHTPTHWVFDHKQLSRDGFGGKSPQTPIADDWFTSGALKKADTLEELAALIDVPTAELTASVQTFNGYVESGVDEEFHRGETPWDQMCQFIVGYPALPEQNFVVPIEAEGPNPLIVSIDTPPYYAATLLLSDIGTKGGLKTDADSRVLGADGEPIAGLYATGNTMAAMSGKVYPGAGTPIGSALAFAYQAVADIAAGAGASGDLVESGRVNADTE</sequence>
<dbReference type="RefSeq" id="WP_160903504.1">
    <property type="nucleotide sequence ID" value="NZ_CP102850.1"/>
</dbReference>
<dbReference type="PANTHER" id="PTHR43400:SF10">
    <property type="entry name" value="3-OXOSTEROID 1-DEHYDROGENASE"/>
    <property type="match status" value="1"/>
</dbReference>
<dbReference type="SUPFAM" id="SSF51905">
    <property type="entry name" value="FAD/NAD(P)-binding domain"/>
    <property type="match status" value="1"/>
</dbReference>
<evidence type="ECO:0000259" key="10">
    <source>
        <dbReference type="Pfam" id="PF00890"/>
    </source>
</evidence>
<dbReference type="GO" id="GO:0008202">
    <property type="term" value="P:steroid metabolic process"/>
    <property type="evidence" value="ECO:0007669"/>
    <property type="project" value="UniProtKB-KW"/>
</dbReference>
<evidence type="ECO:0000256" key="1">
    <source>
        <dbReference type="ARBA" id="ARBA00001974"/>
    </source>
</evidence>
<evidence type="ECO:0000256" key="5">
    <source>
        <dbReference type="ARBA" id="ARBA00023221"/>
    </source>
</evidence>
<dbReference type="EC" id="1.3.99.4" evidence="8"/>
<dbReference type="Gene3D" id="3.90.700.10">
    <property type="entry name" value="Succinate dehydrogenase/fumarate reductase flavoprotein, catalytic domain"/>
    <property type="match status" value="1"/>
</dbReference>
<accession>A0A6L7GTH3</accession>
<dbReference type="InterPro" id="IPR003953">
    <property type="entry name" value="FAD-dep_OxRdtase_2_FAD-bd"/>
</dbReference>
<comment type="similarity">
    <text evidence="7">Belongs to the FAD-dependent oxidoreductase 2 family. 3-oxosteroid dehydrogenase subfamily.</text>
</comment>
<feature type="domain" description="FAD-dependent oxidoreductase 2 FAD-binding" evidence="10">
    <location>
        <begin position="9"/>
        <end position="516"/>
    </location>
</feature>
<gene>
    <name evidence="11" type="ORF">GIY30_18465</name>
</gene>
<evidence type="ECO:0000256" key="3">
    <source>
        <dbReference type="ARBA" id="ARBA00022827"/>
    </source>
</evidence>
<evidence type="ECO:0000256" key="7">
    <source>
        <dbReference type="ARBA" id="ARBA00061147"/>
    </source>
</evidence>
<evidence type="ECO:0000256" key="9">
    <source>
        <dbReference type="ARBA" id="ARBA00069709"/>
    </source>
</evidence>
<keyword evidence="3" id="KW-0274">FAD</keyword>
<evidence type="ECO:0000256" key="2">
    <source>
        <dbReference type="ARBA" id="ARBA00022630"/>
    </source>
</evidence>
<comment type="caution">
    <text evidence="11">The sequence shown here is derived from an EMBL/GenBank/DDBJ whole genome shotgun (WGS) entry which is preliminary data.</text>
</comment>
<dbReference type="FunFam" id="3.50.50.60:FF:000208">
    <property type="entry name" value="3-ketosteroid dehydrogenase"/>
    <property type="match status" value="1"/>
</dbReference>
<dbReference type="Pfam" id="PF00890">
    <property type="entry name" value="FAD_binding_2"/>
    <property type="match status" value="1"/>
</dbReference>
<keyword evidence="2" id="KW-0285">Flavoprotein</keyword>
<dbReference type="PANTHER" id="PTHR43400">
    <property type="entry name" value="FUMARATE REDUCTASE"/>
    <property type="match status" value="1"/>
</dbReference>
<evidence type="ECO:0000256" key="4">
    <source>
        <dbReference type="ARBA" id="ARBA00023002"/>
    </source>
</evidence>
<evidence type="ECO:0000313" key="12">
    <source>
        <dbReference type="Proteomes" id="UP000475545"/>
    </source>
</evidence>
<dbReference type="InterPro" id="IPR027477">
    <property type="entry name" value="Succ_DH/fumarate_Rdtase_cat_sf"/>
</dbReference>
<keyword evidence="4" id="KW-0560">Oxidoreductase</keyword>
<reference evidence="11 12" key="1">
    <citation type="submission" date="2019-11" db="EMBL/GenBank/DDBJ databases">
        <title>Gordonia sp. nov., a novel actinobacterium isolated from mangrove soil in Hainan.</title>
        <authorList>
            <person name="Huang X."/>
            <person name="Xie Y."/>
            <person name="Chu X."/>
            <person name="Xiao K."/>
        </authorList>
    </citation>
    <scope>NUCLEOTIDE SEQUENCE [LARGE SCALE GENOMIC DNA]</scope>
    <source>
        <strain evidence="11 12">HNM0687</strain>
    </source>
</reference>
<dbReference type="InterPro" id="IPR036188">
    <property type="entry name" value="FAD/NAD-bd_sf"/>
</dbReference>
<dbReference type="Gene3D" id="3.50.50.60">
    <property type="entry name" value="FAD/NAD(P)-binding domain"/>
    <property type="match status" value="1"/>
</dbReference>
<dbReference type="Proteomes" id="UP000475545">
    <property type="component" value="Unassembled WGS sequence"/>
</dbReference>
<comment type="catalytic activity">
    <reaction evidence="6">
        <text>a 3-oxosteroid + A = a 3-oxo-Delta(1)-steroid + AH2</text>
        <dbReference type="Rhea" id="RHEA:13329"/>
        <dbReference type="ChEBI" id="CHEBI:13193"/>
        <dbReference type="ChEBI" id="CHEBI:17499"/>
        <dbReference type="ChEBI" id="CHEBI:20156"/>
        <dbReference type="ChEBI" id="CHEBI:47788"/>
        <dbReference type="EC" id="1.3.99.4"/>
    </reaction>
</comment>
<organism evidence="11 12">
    <name type="scientific">Gordonia mangrovi</name>
    <dbReference type="NCBI Taxonomy" id="2665643"/>
    <lineage>
        <taxon>Bacteria</taxon>
        <taxon>Bacillati</taxon>
        <taxon>Actinomycetota</taxon>
        <taxon>Actinomycetes</taxon>
        <taxon>Mycobacteriales</taxon>
        <taxon>Gordoniaceae</taxon>
        <taxon>Gordonia</taxon>
    </lineage>
</organism>
<dbReference type="EMBL" id="WMBR01000005">
    <property type="protein sequence ID" value="MXP23324.1"/>
    <property type="molecule type" value="Genomic_DNA"/>
</dbReference>
<proteinExistence type="inferred from homology"/>
<comment type="cofactor">
    <cofactor evidence="1">
        <name>FAD</name>
        <dbReference type="ChEBI" id="CHEBI:57692"/>
    </cofactor>
</comment>
<keyword evidence="5" id="KW-0443">Lipid metabolism</keyword>
<dbReference type="InterPro" id="IPR050315">
    <property type="entry name" value="FAD-oxidoreductase_2"/>
</dbReference>
<keyword evidence="5" id="KW-0753">Steroid metabolism</keyword>
<protein>
    <recommendedName>
        <fullName evidence="9">3-oxosteroid 1-dehydrogenase</fullName>
        <ecNumber evidence="8">1.3.99.4</ecNumber>
    </recommendedName>
</protein>